<reference evidence="2" key="2">
    <citation type="submission" date="2016-05" db="EMBL/GenBank/DDBJ databases">
        <title>Comparative analysis highlights variable genome content of wheat rusts and divergence of the mating loci.</title>
        <authorList>
            <person name="Cuomo C.A."/>
            <person name="Bakkeren G."/>
            <person name="Szabo L."/>
            <person name="Khalil H."/>
            <person name="Joly D."/>
            <person name="Goldberg J."/>
            <person name="Young S."/>
            <person name="Zeng Q."/>
            <person name="Fellers J."/>
        </authorList>
    </citation>
    <scope>NUCLEOTIDE SEQUENCE [LARGE SCALE GENOMIC DNA]</scope>
    <source>
        <strain evidence="2">1-1 BBBD Race 1</strain>
    </source>
</reference>
<dbReference type="AlphaFoldDB" id="A0A180GH50"/>
<organism evidence="2">
    <name type="scientific">Puccinia triticina (isolate 1-1 / race 1 (BBBD))</name>
    <name type="common">Brown leaf rust fungus</name>
    <dbReference type="NCBI Taxonomy" id="630390"/>
    <lineage>
        <taxon>Eukaryota</taxon>
        <taxon>Fungi</taxon>
        <taxon>Dikarya</taxon>
        <taxon>Basidiomycota</taxon>
        <taxon>Pucciniomycotina</taxon>
        <taxon>Pucciniomycetes</taxon>
        <taxon>Pucciniales</taxon>
        <taxon>Pucciniaceae</taxon>
        <taxon>Puccinia</taxon>
    </lineage>
</organism>
<evidence type="ECO:0000313" key="4">
    <source>
        <dbReference type="Proteomes" id="UP000005240"/>
    </source>
</evidence>
<dbReference type="Proteomes" id="UP000005240">
    <property type="component" value="Unassembled WGS sequence"/>
</dbReference>
<feature type="region of interest" description="Disordered" evidence="1">
    <location>
        <begin position="1"/>
        <end position="104"/>
    </location>
</feature>
<reference evidence="2" key="1">
    <citation type="submission" date="2009-11" db="EMBL/GenBank/DDBJ databases">
        <authorList>
            <consortium name="The Broad Institute Genome Sequencing Platform"/>
            <person name="Ward D."/>
            <person name="Feldgarden M."/>
            <person name="Earl A."/>
            <person name="Young S.K."/>
            <person name="Zeng Q."/>
            <person name="Koehrsen M."/>
            <person name="Alvarado L."/>
            <person name="Berlin A."/>
            <person name="Bochicchio J."/>
            <person name="Borenstein D."/>
            <person name="Chapman S.B."/>
            <person name="Chen Z."/>
            <person name="Engels R."/>
            <person name="Freedman E."/>
            <person name="Gellesch M."/>
            <person name="Goldberg J."/>
            <person name="Griggs A."/>
            <person name="Gujja S."/>
            <person name="Heilman E."/>
            <person name="Heiman D."/>
            <person name="Hepburn T."/>
            <person name="Howarth C."/>
            <person name="Jen D."/>
            <person name="Larson L."/>
            <person name="Lewis B."/>
            <person name="Mehta T."/>
            <person name="Park D."/>
            <person name="Pearson M."/>
            <person name="Roberts A."/>
            <person name="Saif S."/>
            <person name="Shea T."/>
            <person name="Shenoy N."/>
            <person name="Sisk P."/>
            <person name="Stolte C."/>
            <person name="Sykes S."/>
            <person name="Thomson T."/>
            <person name="Walk T."/>
            <person name="White J."/>
            <person name="Yandava C."/>
            <person name="Izard J."/>
            <person name="Baranova O.V."/>
            <person name="Blanton J.M."/>
            <person name="Tanner A.C."/>
            <person name="Dewhirst F.E."/>
            <person name="Haas B."/>
            <person name="Nusbaum C."/>
            <person name="Birren B."/>
        </authorList>
    </citation>
    <scope>NUCLEOTIDE SEQUENCE [LARGE SCALE GENOMIC DNA]</scope>
    <source>
        <strain evidence="2">1-1 BBBD Race 1</strain>
    </source>
</reference>
<dbReference type="EMBL" id="ADAS02000071">
    <property type="protein sequence ID" value="OAV92005.1"/>
    <property type="molecule type" value="Genomic_DNA"/>
</dbReference>
<sequence length="104" mass="10546">MDAQPSVSAVRSSLSKVSTPEHLRTATPLSPSNASSISSSPLAESSVSGLAASNHAPRNLPHKPLDHQAADESASKQSEPVAAKLASPVGVPTSNISSPPDFLP</sequence>
<dbReference type="EnsemblFungi" id="PTTG_27797-t43_1">
    <property type="protein sequence ID" value="PTTG_27797-t43_1-p1"/>
    <property type="gene ID" value="PTTG_27797"/>
</dbReference>
<accession>A0A180GH50</accession>
<name>A0A180GH50_PUCT1</name>
<evidence type="ECO:0000256" key="1">
    <source>
        <dbReference type="SAM" id="MobiDB-lite"/>
    </source>
</evidence>
<gene>
    <name evidence="2" type="ORF">PTTG_27797</name>
</gene>
<feature type="compositionally biased region" description="Low complexity" evidence="1">
    <location>
        <begin position="29"/>
        <end position="48"/>
    </location>
</feature>
<reference evidence="3" key="4">
    <citation type="submission" date="2025-05" db="UniProtKB">
        <authorList>
            <consortium name="EnsemblFungi"/>
        </authorList>
    </citation>
    <scope>IDENTIFICATION</scope>
    <source>
        <strain evidence="3">isolate 1-1 / race 1 (BBBD)</strain>
    </source>
</reference>
<evidence type="ECO:0000313" key="2">
    <source>
        <dbReference type="EMBL" id="OAV92005.1"/>
    </source>
</evidence>
<feature type="compositionally biased region" description="Basic and acidic residues" evidence="1">
    <location>
        <begin position="63"/>
        <end position="74"/>
    </location>
</feature>
<dbReference type="STRING" id="630390.A0A180GH50"/>
<feature type="compositionally biased region" description="Polar residues" evidence="1">
    <location>
        <begin position="1"/>
        <end position="18"/>
    </location>
</feature>
<evidence type="ECO:0000313" key="3">
    <source>
        <dbReference type="EnsemblFungi" id="PTTG_27797-t43_1-p1"/>
    </source>
</evidence>
<proteinExistence type="predicted"/>
<protein>
    <submittedName>
        <fullName evidence="2 3">Uncharacterized protein</fullName>
    </submittedName>
</protein>
<dbReference type="VEuPathDB" id="FungiDB:PTTG_27797"/>
<reference evidence="3 4" key="3">
    <citation type="journal article" date="2017" name="G3 (Bethesda)">
        <title>Comparative analysis highlights variable genome content of wheat rusts and divergence of the mating loci.</title>
        <authorList>
            <person name="Cuomo C.A."/>
            <person name="Bakkeren G."/>
            <person name="Khalil H.B."/>
            <person name="Panwar V."/>
            <person name="Joly D."/>
            <person name="Linning R."/>
            <person name="Sakthikumar S."/>
            <person name="Song X."/>
            <person name="Adiconis X."/>
            <person name="Fan L."/>
            <person name="Goldberg J.M."/>
            <person name="Levin J.Z."/>
            <person name="Young S."/>
            <person name="Zeng Q."/>
            <person name="Anikster Y."/>
            <person name="Bruce M."/>
            <person name="Wang M."/>
            <person name="Yin C."/>
            <person name="McCallum B."/>
            <person name="Szabo L.J."/>
            <person name="Hulbert S."/>
            <person name="Chen X."/>
            <person name="Fellers J.P."/>
        </authorList>
    </citation>
    <scope>NUCLEOTIDE SEQUENCE</scope>
    <source>
        <strain evidence="4">Isolate 1-1 / race 1 (BBBD)</strain>
        <strain evidence="3">isolate 1-1 / race 1 (BBBD)</strain>
    </source>
</reference>
<keyword evidence="4" id="KW-1185">Reference proteome</keyword>